<dbReference type="Proteomes" id="UP001429601">
    <property type="component" value="Unassembled WGS sequence"/>
</dbReference>
<gene>
    <name evidence="3" type="ORF">HBF26_09740</name>
</gene>
<dbReference type="EMBL" id="JAAQQR010000003">
    <property type="protein sequence ID" value="NID05168.1"/>
    <property type="molecule type" value="Genomic_DNA"/>
</dbReference>
<comment type="caution">
    <text evidence="3">The sequence shown here is derived from an EMBL/GenBank/DDBJ whole genome shotgun (WGS) entry which is preliminary data.</text>
</comment>
<keyword evidence="4" id="KW-1185">Reference proteome</keyword>
<proteinExistence type="predicted"/>
<feature type="transmembrane region" description="Helical" evidence="1">
    <location>
        <begin position="97"/>
        <end position="118"/>
    </location>
</feature>
<keyword evidence="1" id="KW-0472">Membrane</keyword>
<organism evidence="3 4">
    <name type="scientific">Luteibacter jiangsuensis</name>
    <dbReference type="NCBI Taxonomy" id="637577"/>
    <lineage>
        <taxon>Bacteria</taxon>
        <taxon>Pseudomonadati</taxon>
        <taxon>Pseudomonadota</taxon>
        <taxon>Gammaproteobacteria</taxon>
        <taxon>Lysobacterales</taxon>
        <taxon>Rhodanobacteraceae</taxon>
        <taxon>Luteibacter</taxon>
    </lineage>
</organism>
<evidence type="ECO:0000313" key="4">
    <source>
        <dbReference type="Proteomes" id="UP001429601"/>
    </source>
</evidence>
<dbReference type="RefSeq" id="WP_167125405.1">
    <property type="nucleotide sequence ID" value="NZ_JAAQQR010000003.1"/>
</dbReference>
<keyword evidence="1" id="KW-1133">Transmembrane helix</keyword>
<evidence type="ECO:0000259" key="2">
    <source>
        <dbReference type="Pfam" id="PF13490"/>
    </source>
</evidence>
<accession>A0ABX0Q3S8</accession>
<reference evidence="3 4" key="1">
    <citation type="journal article" date="2011" name="Curr. Microbiol.">
        <title>Luteibacter jiangsuensis sp. nov.: a methamidophos-degrading bacterium isolated from a methamidophos-manufacturing factory.</title>
        <authorList>
            <person name="Wang L."/>
            <person name="Wang G.L."/>
            <person name="Li S.P."/>
            <person name="Jiang J.D."/>
        </authorList>
    </citation>
    <scope>NUCLEOTIDE SEQUENCE [LARGE SCALE GENOMIC DNA]</scope>
    <source>
        <strain evidence="3 4">CGMCC 1.10133</strain>
    </source>
</reference>
<sequence>MTLQKDAGRDCTRAWEAMPWVLRGDAPTTQDDWLRAHLAGCHGCREEFAQQERLREALSLPSDLPLDAEAGLARLMARLDEEEARPPVARRLASSGWLVRALAAAVLVQAVGIGVLGVKLRGEAPPAPVYRTLSSQDEAPAAAGSLRVVPQAAMKVAEWNQLLQSLHLRVAGGPNEVGAYTLVQEDGKPASDETLQRLRGTQGIRFAERVAGAP</sequence>
<evidence type="ECO:0000256" key="1">
    <source>
        <dbReference type="SAM" id="Phobius"/>
    </source>
</evidence>
<dbReference type="Gene3D" id="1.10.10.1320">
    <property type="entry name" value="Anti-sigma factor, zinc-finger domain"/>
    <property type="match status" value="1"/>
</dbReference>
<feature type="domain" description="Putative zinc-finger" evidence="2">
    <location>
        <begin position="11"/>
        <end position="45"/>
    </location>
</feature>
<keyword evidence="1" id="KW-0812">Transmembrane</keyword>
<dbReference type="Pfam" id="PF13490">
    <property type="entry name" value="zf-HC2"/>
    <property type="match status" value="1"/>
</dbReference>
<protein>
    <submittedName>
        <fullName evidence="3">Zf-HC2 domain-containing protein</fullName>
    </submittedName>
</protein>
<dbReference type="InterPro" id="IPR041916">
    <property type="entry name" value="Anti_sigma_zinc_sf"/>
</dbReference>
<name>A0ABX0Q3S8_9GAMM</name>
<dbReference type="InterPro" id="IPR027383">
    <property type="entry name" value="Znf_put"/>
</dbReference>
<evidence type="ECO:0000313" key="3">
    <source>
        <dbReference type="EMBL" id="NID05168.1"/>
    </source>
</evidence>